<evidence type="ECO:0000313" key="12">
    <source>
        <dbReference type="EMBL" id="SFV82320.1"/>
    </source>
</evidence>
<evidence type="ECO:0000256" key="9">
    <source>
        <dbReference type="SAM" id="Phobius"/>
    </source>
</evidence>
<keyword evidence="5" id="KW-0547">Nucleotide-binding</keyword>
<dbReference type="CDD" id="cd00082">
    <property type="entry name" value="HisKA"/>
    <property type="match status" value="1"/>
</dbReference>
<dbReference type="InterPro" id="IPR017232">
    <property type="entry name" value="NtrY"/>
</dbReference>
<feature type="domain" description="HAMP" evidence="11">
    <location>
        <begin position="317"/>
        <end position="370"/>
    </location>
</feature>
<feature type="domain" description="Histidine kinase" evidence="10">
    <location>
        <begin position="506"/>
        <end position="720"/>
    </location>
</feature>
<dbReference type="EMBL" id="FPHV01000177">
    <property type="protein sequence ID" value="SFV82320.1"/>
    <property type="molecule type" value="Genomic_DNA"/>
</dbReference>
<dbReference type="GO" id="GO:0005524">
    <property type="term" value="F:ATP binding"/>
    <property type="evidence" value="ECO:0007669"/>
    <property type="project" value="UniProtKB-KW"/>
</dbReference>
<evidence type="ECO:0000256" key="4">
    <source>
        <dbReference type="ARBA" id="ARBA00022679"/>
    </source>
</evidence>
<dbReference type="Gene3D" id="6.10.340.10">
    <property type="match status" value="1"/>
</dbReference>
<sequence>MIFNQDFAIKKTPNKWFWSAVFLISLSGLSYLGLNPILIADWWWVLASYNVIMSCVAIYYIVCAISKLKKDNENGVVGTQFTWSFVKIIPFLVIVPVLSFYLFSFQTIQDNVERSKHTYNNFNKVFLDQVDGLYKGVEVVRNDRYTDHTQILLQQIDDYSKYKKDDQDYKNIMQIFVQGLVDDRWACYIELTNKEDEIIAKSKENQVCIVEDNQPLADIQPFVLFEDEKTNLFQVQMSTRYLTRRPTKEYMNIIAVYATDPNLLRFLGQVKGFYNFANAIKFDVNTSLTQKSFLLDFSSTVLLTILSVLLIVFRMIDQLMRPMHNLSVASKEIARGNYDVLVHNQEESEDMRQLIGQFNEMAKQIKASRQGLDTHNLYLETILKYSFGVIGLDKDRNIQLINPVIGRILAIDDEQQFVGELCIKISEKNTYLESFFTMAQDRFEQELGEWSEEVELTLPDRHVLLSCQGAALDTSGKALGYVIIVKDISKLNRAQKKAAWGEVAIRMAHEIKNPLTPILLSAQRLRNKFLDTLKGKDLEIIDKTTNVIIDQVMSMDAMVSAFADYANTPQIERKPTDLNALIHQSIALYDAQSNITIEFDLSGDVPELLLDANSISRVLINLVKNSAESVEEGRDLIVNITTQYLPFKGVVRLSMTDNGDGFDEAVIERVFEPYVTTKVKGSGLGMAIVQNIIEQHDGRIFAGNVEPNGAIVTIEFEYTKENV</sequence>
<dbReference type="PIRSF" id="PIRSF037532">
    <property type="entry name" value="STHK_NtrY"/>
    <property type="match status" value="1"/>
</dbReference>
<dbReference type="InterPro" id="IPR036097">
    <property type="entry name" value="HisK_dim/P_sf"/>
</dbReference>
<keyword evidence="9" id="KW-0472">Membrane</keyword>
<dbReference type="Pfam" id="PF00672">
    <property type="entry name" value="HAMP"/>
    <property type="match status" value="1"/>
</dbReference>
<dbReference type="InterPro" id="IPR005467">
    <property type="entry name" value="His_kinase_dom"/>
</dbReference>
<dbReference type="PRINTS" id="PR00344">
    <property type="entry name" value="BCTRLSENSOR"/>
</dbReference>
<dbReference type="InterPro" id="IPR004358">
    <property type="entry name" value="Sig_transdc_His_kin-like_C"/>
</dbReference>
<keyword evidence="3" id="KW-0597">Phosphoprotein</keyword>
<proteinExistence type="predicted"/>
<dbReference type="Gene3D" id="3.30.565.10">
    <property type="entry name" value="Histidine kinase-like ATPase, C-terminal domain"/>
    <property type="match status" value="1"/>
</dbReference>
<keyword evidence="9" id="KW-0812">Transmembrane</keyword>
<dbReference type="InterPro" id="IPR003661">
    <property type="entry name" value="HisK_dim/P_dom"/>
</dbReference>
<dbReference type="InterPro" id="IPR036890">
    <property type="entry name" value="HATPase_C_sf"/>
</dbReference>
<dbReference type="Gene3D" id="1.10.287.130">
    <property type="match status" value="1"/>
</dbReference>
<evidence type="ECO:0000256" key="8">
    <source>
        <dbReference type="ARBA" id="ARBA00023012"/>
    </source>
</evidence>
<reference evidence="12" key="1">
    <citation type="submission" date="2016-10" db="EMBL/GenBank/DDBJ databases">
        <authorList>
            <person name="de Groot N.N."/>
        </authorList>
    </citation>
    <scope>NUCLEOTIDE SEQUENCE</scope>
</reference>
<dbReference type="SMART" id="SM00388">
    <property type="entry name" value="HisKA"/>
    <property type="match status" value="1"/>
</dbReference>
<dbReference type="PROSITE" id="PS50885">
    <property type="entry name" value="HAMP"/>
    <property type="match status" value="1"/>
</dbReference>
<feature type="transmembrane region" description="Helical" evidence="9">
    <location>
        <begin position="16"/>
        <end position="37"/>
    </location>
</feature>
<feature type="transmembrane region" description="Helical" evidence="9">
    <location>
        <begin position="43"/>
        <end position="62"/>
    </location>
</feature>
<dbReference type="PANTHER" id="PTHR43065:SF10">
    <property type="entry name" value="PEROXIDE STRESS-ACTIVATED HISTIDINE KINASE MAK3"/>
    <property type="match status" value="1"/>
</dbReference>
<dbReference type="Pfam" id="PF02518">
    <property type="entry name" value="HATPase_c"/>
    <property type="match status" value="1"/>
</dbReference>
<dbReference type="GO" id="GO:0016020">
    <property type="term" value="C:membrane"/>
    <property type="evidence" value="ECO:0007669"/>
    <property type="project" value="InterPro"/>
</dbReference>
<name>A0A1W1DLP0_9ZZZZ</name>
<gene>
    <name evidence="12" type="ORF">MNB_SUP05-6-221</name>
</gene>
<keyword evidence="4 12" id="KW-0808">Transferase</keyword>
<evidence type="ECO:0000256" key="6">
    <source>
        <dbReference type="ARBA" id="ARBA00022777"/>
    </source>
</evidence>
<accession>A0A1W1DLP0</accession>
<feature type="transmembrane region" description="Helical" evidence="9">
    <location>
        <begin position="83"/>
        <end position="103"/>
    </location>
</feature>
<evidence type="ECO:0000256" key="2">
    <source>
        <dbReference type="ARBA" id="ARBA00012438"/>
    </source>
</evidence>
<dbReference type="GO" id="GO:0000155">
    <property type="term" value="F:phosphorelay sensor kinase activity"/>
    <property type="evidence" value="ECO:0007669"/>
    <property type="project" value="InterPro"/>
</dbReference>
<dbReference type="AlphaFoldDB" id="A0A1W1DLP0"/>
<dbReference type="SUPFAM" id="SSF55874">
    <property type="entry name" value="ATPase domain of HSP90 chaperone/DNA topoisomerase II/histidine kinase"/>
    <property type="match status" value="1"/>
</dbReference>
<dbReference type="EC" id="2.7.13.3" evidence="2"/>
<dbReference type="Gene3D" id="3.30.450.20">
    <property type="entry name" value="PAS domain"/>
    <property type="match status" value="1"/>
</dbReference>
<evidence type="ECO:0000256" key="3">
    <source>
        <dbReference type="ARBA" id="ARBA00022553"/>
    </source>
</evidence>
<evidence type="ECO:0000256" key="7">
    <source>
        <dbReference type="ARBA" id="ARBA00022840"/>
    </source>
</evidence>
<keyword evidence="6" id="KW-0418">Kinase</keyword>
<dbReference type="InterPro" id="IPR003594">
    <property type="entry name" value="HATPase_dom"/>
</dbReference>
<evidence type="ECO:0000259" key="10">
    <source>
        <dbReference type="PROSITE" id="PS50109"/>
    </source>
</evidence>
<dbReference type="CDD" id="cd06225">
    <property type="entry name" value="HAMP"/>
    <property type="match status" value="1"/>
</dbReference>
<dbReference type="SUPFAM" id="SSF158472">
    <property type="entry name" value="HAMP domain-like"/>
    <property type="match status" value="1"/>
</dbReference>
<comment type="catalytic activity">
    <reaction evidence="1">
        <text>ATP + protein L-histidine = ADP + protein N-phospho-L-histidine.</text>
        <dbReference type="EC" id="2.7.13.3"/>
    </reaction>
</comment>
<keyword evidence="9" id="KW-1133">Transmembrane helix</keyword>
<dbReference type="PANTHER" id="PTHR43065">
    <property type="entry name" value="SENSOR HISTIDINE KINASE"/>
    <property type="match status" value="1"/>
</dbReference>
<keyword evidence="7" id="KW-0067">ATP-binding</keyword>
<dbReference type="PROSITE" id="PS50109">
    <property type="entry name" value="HIS_KIN"/>
    <property type="match status" value="1"/>
</dbReference>
<organism evidence="12">
    <name type="scientific">hydrothermal vent metagenome</name>
    <dbReference type="NCBI Taxonomy" id="652676"/>
    <lineage>
        <taxon>unclassified sequences</taxon>
        <taxon>metagenomes</taxon>
        <taxon>ecological metagenomes</taxon>
    </lineage>
</organism>
<keyword evidence="8" id="KW-0902">Two-component regulatory system</keyword>
<evidence type="ECO:0000256" key="5">
    <source>
        <dbReference type="ARBA" id="ARBA00022741"/>
    </source>
</evidence>
<dbReference type="SMART" id="SM00387">
    <property type="entry name" value="HATPase_c"/>
    <property type="match status" value="1"/>
</dbReference>
<protein>
    <recommendedName>
        <fullName evidence="2">histidine kinase</fullName>
        <ecNumber evidence="2">2.7.13.3</ecNumber>
    </recommendedName>
</protein>
<evidence type="ECO:0000256" key="1">
    <source>
        <dbReference type="ARBA" id="ARBA00000085"/>
    </source>
</evidence>
<dbReference type="SUPFAM" id="SSF47384">
    <property type="entry name" value="Homodimeric domain of signal transducing histidine kinase"/>
    <property type="match status" value="1"/>
</dbReference>
<dbReference type="Pfam" id="PF00512">
    <property type="entry name" value="HisKA"/>
    <property type="match status" value="1"/>
</dbReference>
<dbReference type="SMART" id="SM00304">
    <property type="entry name" value="HAMP"/>
    <property type="match status" value="1"/>
</dbReference>
<evidence type="ECO:0000259" key="11">
    <source>
        <dbReference type="PROSITE" id="PS50885"/>
    </source>
</evidence>
<feature type="transmembrane region" description="Helical" evidence="9">
    <location>
        <begin position="293"/>
        <end position="313"/>
    </location>
</feature>
<dbReference type="InterPro" id="IPR003660">
    <property type="entry name" value="HAMP_dom"/>
</dbReference>